<proteinExistence type="inferred from homology"/>
<feature type="region of interest" description="Disordered" evidence="6">
    <location>
        <begin position="192"/>
        <end position="223"/>
    </location>
</feature>
<evidence type="ECO:0000256" key="2">
    <source>
        <dbReference type="ARBA" id="ARBA00007581"/>
    </source>
</evidence>
<evidence type="ECO:0000256" key="5">
    <source>
        <dbReference type="ARBA" id="ARBA00023002"/>
    </source>
</evidence>
<feature type="domain" description="Extradiol ring-cleavage dioxygenase class III enzyme subunit B" evidence="7">
    <location>
        <begin position="28"/>
        <end position="183"/>
    </location>
</feature>
<evidence type="ECO:0000256" key="4">
    <source>
        <dbReference type="ARBA" id="ARBA00022833"/>
    </source>
</evidence>
<comment type="similarity">
    <text evidence="2">Belongs to the DODA-type extradiol aromatic ring-opening dioxygenase family.</text>
</comment>
<name>A0A0L6VFP1_9BASI</name>
<sequence length="223" mass="24711">MVQAHGHPGVVFPSESTASRGLQTVHGTLHQFLKDFGPALLQKYRPKGIVVFSAHWESSSNHIKVTDYSDDQPLLYDYYGFPRHFYEAQWHSNGSTELTERVLASLKEAGIDASRTTRTEPRGRDGVLGPAPGLDHGVFIPFMLMFPEGKEHCFPIPIVQVSIDGSLDPARNIRLGQALAALRVRGMEVRDKHGAGEAIRARDPASMHDRKRNAPTTTSPNTY</sequence>
<keyword evidence="9" id="KW-1185">Reference proteome</keyword>
<keyword evidence="5" id="KW-0560">Oxidoreductase</keyword>
<keyword evidence="3" id="KW-0479">Metal-binding</keyword>
<dbReference type="Gene3D" id="3.40.830.10">
    <property type="entry name" value="LigB-like"/>
    <property type="match status" value="1"/>
</dbReference>
<reference evidence="8 9" key="1">
    <citation type="submission" date="2015-08" db="EMBL/GenBank/DDBJ databases">
        <title>Next Generation Sequencing and Analysis of the Genome of Puccinia sorghi L Schw, the Causal Agent of Maize Common Rust.</title>
        <authorList>
            <person name="Rochi L."/>
            <person name="Burguener G."/>
            <person name="Darino M."/>
            <person name="Turjanski A."/>
            <person name="Kreff E."/>
            <person name="Dieguez M.J."/>
            <person name="Sacco F."/>
        </authorList>
    </citation>
    <scope>NUCLEOTIDE SEQUENCE [LARGE SCALE GENOMIC DNA]</scope>
    <source>
        <strain evidence="8 9">RO10H11247</strain>
    </source>
</reference>
<dbReference type="SUPFAM" id="SSF53213">
    <property type="entry name" value="LigB-like"/>
    <property type="match status" value="1"/>
</dbReference>
<organism evidence="8 9">
    <name type="scientific">Puccinia sorghi</name>
    <dbReference type="NCBI Taxonomy" id="27349"/>
    <lineage>
        <taxon>Eukaryota</taxon>
        <taxon>Fungi</taxon>
        <taxon>Dikarya</taxon>
        <taxon>Basidiomycota</taxon>
        <taxon>Pucciniomycotina</taxon>
        <taxon>Pucciniomycetes</taxon>
        <taxon>Pucciniales</taxon>
        <taxon>Pucciniaceae</taxon>
        <taxon>Puccinia</taxon>
    </lineage>
</organism>
<accession>A0A0L6VFP1</accession>
<dbReference type="PANTHER" id="PTHR30096:SF0">
    <property type="entry name" value="4,5-DOPA DIOXYGENASE EXTRADIOL-LIKE PROTEIN"/>
    <property type="match status" value="1"/>
</dbReference>
<dbReference type="VEuPathDB" id="FungiDB:VP01_16g4"/>
<dbReference type="Proteomes" id="UP000037035">
    <property type="component" value="Unassembled WGS sequence"/>
</dbReference>
<dbReference type="InterPro" id="IPR014436">
    <property type="entry name" value="Extradiol_dOase_DODA"/>
</dbReference>
<protein>
    <recommendedName>
        <fullName evidence="7">Extradiol ring-cleavage dioxygenase class III enzyme subunit B domain-containing protein</fullName>
    </recommendedName>
</protein>
<dbReference type="EMBL" id="LAVV01006504">
    <property type="protein sequence ID" value="KNZ59578.1"/>
    <property type="molecule type" value="Genomic_DNA"/>
</dbReference>
<dbReference type="GO" id="GO:0008270">
    <property type="term" value="F:zinc ion binding"/>
    <property type="evidence" value="ECO:0007669"/>
    <property type="project" value="InterPro"/>
</dbReference>
<evidence type="ECO:0000256" key="1">
    <source>
        <dbReference type="ARBA" id="ARBA00001947"/>
    </source>
</evidence>
<dbReference type="Pfam" id="PF02900">
    <property type="entry name" value="LigB"/>
    <property type="match status" value="1"/>
</dbReference>
<dbReference type="GO" id="GO:0008198">
    <property type="term" value="F:ferrous iron binding"/>
    <property type="evidence" value="ECO:0007669"/>
    <property type="project" value="InterPro"/>
</dbReference>
<evidence type="ECO:0000313" key="8">
    <source>
        <dbReference type="EMBL" id="KNZ59578.1"/>
    </source>
</evidence>
<dbReference type="PANTHER" id="PTHR30096">
    <property type="entry name" value="4,5-DOPA DIOXYGENASE EXTRADIOL-LIKE PROTEIN"/>
    <property type="match status" value="1"/>
</dbReference>
<evidence type="ECO:0000313" key="9">
    <source>
        <dbReference type="Proteomes" id="UP000037035"/>
    </source>
</evidence>
<dbReference type="GO" id="GO:0016702">
    <property type="term" value="F:oxidoreductase activity, acting on single donors with incorporation of molecular oxygen, incorporation of two atoms of oxygen"/>
    <property type="evidence" value="ECO:0007669"/>
    <property type="project" value="UniProtKB-ARBA"/>
</dbReference>
<dbReference type="CDD" id="cd07363">
    <property type="entry name" value="45_DOPA_Dioxygenase"/>
    <property type="match status" value="1"/>
</dbReference>
<dbReference type="AlphaFoldDB" id="A0A0L6VFP1"/>
<keyword evidence="4" id="KW-0862">Zinc</keyword>
<comment type="caution">
    <text evidence="8">The sequence shown here is derived from an EMBL/GenBank/DDBJ whole genome shotgun (WGS) entry which is preliminary data.</text>
</comment>
<dbReference type="InterPro" id="IPR004183">
    <property type="entry name" value="Xdiol_dOase_suB"/>
</dbReference>
<evidence type="ECO:0000259" key="7">
    <source>
        <dbReference type="Pfam" id="PF02900"/>
    </source>
</evidence>
<gene>
    <name evidence="8" type="ORF">VP01_16g4</name>
</gene>
<evidence type="ECO:0000256" key="3">
    <source>
        <dbReference type="ARBA" id="ARBA00022723"/>
    </source>
</evidence>
<dbReference type="STRING" id="27349.A0A0L6VFP1"/>
<evidence type="ECO:0000256" key="6">
    <source>
        <dbReference type="SAM" id="MobiDB-lite"/>
    </source>
</evidence>
<feature type="compositionally biased region" description="Basic and acidic residues" evidence="6">
    <location>
        <begin position="192"/>
        <end position="208"/>
    </location>
</feature>
<comment type="cofactor">
    <cofactor evidence="1">
        <name>Zn(2+)</name>
        <dbReference type="ChEBI" id="CHEBI:29105"/>
    </cofactor>
</comment>
<feature type="compositionally biased region" description="Polar residues" evidence="6">
    <location>
        <begin position="214"/>
        <end position="223"/>
    </location>
</feature>
<dbReference type="OrthoDB" id="7396853at2759"/>